<dbReference type="GO" id="GO:0005524">
    <property type="term" value="F:ATP binding"/>
    <property type="evidence" value="ECO:0007669"/>
    <property type="project" value="UniProtKB-KW"/>
</dbReference>
<dbReference type="Pfam" id="PF00004">
    <property type="entry name" value="AAA"/>
    <property type="match status" value="1"/>
</dbReference>
<dbReference type="EMBL" id="CP017708">
    <property type="protein sequence ID" value="WAN70104.1"/>
    <property type="molecule type" value="Genomic_DNA"/>
</dbReference>
<dbReference type="SUPFAM" id="SSF52540">
    <property type="entry name" value="P-loop containing nucleoside triphosphate hydrolases"/>
    <property type="match status" value="1"/>
</dbReference>
<protein>
    <submittedName>
        <fullName evidence="5">ATP-binding protein</fullName>
    </submittedName>
</protein>
<dbReference type="PANTHER" id="PTHR23073">
    <property type="entry name" value="26S PROTEASOME REGULATORY SUBUNIT"/>
    <property type="match status" value="1"/>
</dbReference>
<evidence type="ECO:0000256" key="1">
    <source>
        <dbReference type="ARBA" id="ARBA00006914"/>
    </source>
</evidence>
<dbReference type="InterPro" id="IPR003593">
    <property type="entry name" value="AAA+_ATPase"/>
</dbReference>
<dbReference type="Pfam" id="PF22977">
    <property type="entry name" value="WHD"/>
    <property type="match status" value="1"/>
</dbReference>
<dbReference type="GO" id="GO:0016887">
    <property type="term" value="F:ATP hydrolysis activity"/>
    <property type="evidence" value="ECO:0007669"/>
    <property type="project" value="InterPro"/>
</dbReference>
<accession>A0A9Q9SUY3</accession>
<name>A0A9Q9SUY3_MOOP1</name>
<keyword evidence="2" id="KW-0547">Nucleotide-binding</keyword>
<dbReference type="SMART" id="SM00382">
    <property type="entry name" value="AAA"/>
    <property type="match status" value="1"/>
</dbReference>
<reference evidence="5" key="2">
    <citation type="submission" date="2022-10" db="EMBL/GenBank/DDBJ databases">
        <authorList>
            <person name="Ngo T.-E."/>
        </authorList>
    </citation>
    <scope>NUCLEOTIDE SEQUENCE</scope>
    <source>
        <strain evidence="5">JHB</strain>
    </source>
</reference>
<feature type="domain" description="AAA+ ATPase" evidence="4">
    <location>
        <begin position="525"/>
        <end position="657"/>
    </location>
</feature>
<dbReference type="AlphaFoldDB" id="A0A9Q9SUY3"/>
<dbReference type="Gene3D" id="3.40.50.300">
    <property type="entry name" value="P-loop containing nucleotide triphosphate hydrolases"/>
    <property type="match status" value="1"/>
</dbReference>
<dbReference type="CDD" id="cd19481">
    <property type="entry name" value="RecA-like_protease"/>
    <property type="match status" value="1"/>
</dbReference>
<proteinExistence type="inferred from homology"/>
<dbReference type="InterPro" id="IPR054472">
    <property type="entry name" value="WHD"/>
</dbReference>
<reference evidence="5" key="1">
    <citation type="journal article" date="2017" name="Proc. Natl. Acad. Sci. U.S.A.">
        <title>Comparative genomics uncovers the prolific and distinctive metabolic potential of the cyanobacterial genus Moorea.</title>
        <authorList>
            <person name="Leao T."/>
            <person name="Castelao G."/>
            <person name="Korobeynikov A."/>
            <person name="Monroe E.A."/>
            <person name="Podell S."/>
            <person name="Glukhov E."/>
            <person name="Allen E.E."/>
            <person name="Gerwick W.H."/>
            <person name="Gerwick L."/>
        </authorList>
    </citation>
    <scope>NUCLEOTIDE SEQUENCE</scope>
    <source>
        <strain evidence="5">JHB</strain>
    </source>
</reference>
<dbReference type="InterPro" id="IPR027417">
    <property type="entry name" value="P-loop_NTPase"/>
</dbReference>
<sequence length="737" mass="83753">MNNIEEFQKNNNYYLKAAMAWLVLLLEQKAQREGTTAAELAAAERTMIAAERVEPAPALIRLKQQLKLSQFEANLLLLCVAMELNQNIPQLYGLIQGNERNYPTFYLAFMIFEAPAWDIVSPEKPLRYWQLIEILQSGVDPSITSPLRADEKIINYIKGLNYLDDRLAKLVLPWKRPENSNTQQRNSLPPSQQESVQAIINQLQHNTDAPQPKAIQLLGGDTASKQRVAWEVCQGLNLELYRLPIALLPTDSQVLETIARLWERESRLEPVALYLDVLSCEDYITQGQMAAFYRFLARGNGFFFIDIYDKTSALEGGSLSWDIAKPTSGEQIQAWEKALGSASHRNLVIPLVGQFNLNIAEIEKVVHKVSSPNIQPVTSVEQVKVQQEEVAPFNVNNLNLVIDTNVDIERDRFELIGIPNTITEKVTETERVTKHRVTELHDTDPVSPPPQEDNSLLKQLWDGCLEITQPKLETLAQRIDVKAGWHDIVLPVDEMSLLHQIVKQVRQRGKVYEEWGFHQRMNRGKGISALFAGESGTGKTMAAEVIAKDLRLHLYRIDLATVVSKYIGETEKNLRRLFDAAEDGGAILFFDEADALFGKRSEVKDAHDRYANIEINYLLQRLEAYRGLAILATNKKSTIDQAFLRRLRFIVNFPFPGVAQRAKIWQKVFPKETPREMLDWERLSRFNFTGGNIHSIALNAAFMAAEAGKSVTMDFVLTAARMEFKKLDKLINEADFR</sequence>
<evidence type="ECO:0000256" key="2">
    <source>
        <dbReference type="ARBA" id="ARBA00022741"/>
    </source>
</evidence>
<gene>
    <name evidence="5" type="ORF">BJP36_39295</name>
</gene>
<evidence type="ECO:0000256" key="3">
    <source>
        <dbReference type="ARBA" id="ARBA00022840"/>
    </source>
</evidence>
<keyword evidence="3 5" id="KW-0067">ATP-binding</keyword>
<organism evidence="5">
    <name type="scientific">Moorena producens (strain JHB)</name>
    <dbReference type="NCBI Taxonomy" id="1454205"/>
    <lineage>
        <taxon>Bacteria</taxon>
        <taxon>Bacillati</taxon>
        <taxon>Cyanobacteriota</taxon>
        <taxon>Cyanophyceae</taxon>
        <taxon>Coleofasciculales</taxon>
        <taxon>Coleofasciculaceae</taxon>
        <taxon>Moorena</taxon>
    </lineage>
</organism>
<dbReference type="InterPro" id="IPR003959">
    <property type="entry name" value="ATPase_AAA_core"/>
</dbReference>
<dbReference type="Proteomes" id="UP000176944">
    <property type="component" value="Chromosome"/>
</dbReference>
<dbReference type="InterPro" id="IPR050221">
    <property type="entry name" value="26S_Proteasome_ATPase"/>
</dbReference>
<evidence type="ECO:0000313" key="5">
    <source>
        <dbReference type="EMBL" id="WAN70104.1"/>
    </source>
</evidence>
<evidence type="ECO:0000259" key="4">
    <source>
        <dbReference type="SMART" id="SM00382"/>
    </source>
</evidence>
<comment type="similarity">
    <text evidence="1">Belongs to the AAA ATPase family.</text>
</comment>